<dbReference type="EMBL" id="AMQN01012273">
    <property type="status" value="NOT_ANNOTATED_CDS"/>
    <property type="molecule type" value="Genomic_DNA"/>
</dbReference>
<dbReference type="SMART" id="SM00369">
    <property type="entry name" value="LRR_TYP"/>
    <property type="match status" value="6"/>
</dbReference>
<dbReference type="Proteomes" id="UP000014760">
    <property type="component" value="Unassembled WGS sequence"/>
</dbReference>
<dbReference type="OMA" id="HTRGSPC"/>
<reference evidence="6" key="1">
    <citation type="submission" date="2012-12" db="EMBL/GenBank/DDBJ databases">
        <authorList>
            <person name="Hellsten U."/>
            <person name="Grimwood J."/>
            <person name="Chapman J.A."/>
            <person name="Shapiro H."/>
            <person name="Aerts A."/>
            <person name="Otillar R.P."/>
            <person name="Terry A.Y."/>
            <person name="Boore J.L."/>
            <person name="Simakov O."/>
            <person name="Marletaz F."/>
            <person name="Cho S.-J."/>
            <person name="Edsinger-Gonzales E."/>
            <person name="Havlak P."/>
            <person name="Kuo D.-H."/>
            <person name="Larsson T."/>
            <person name="Lv J."/>
            <person name="Arendt D."/>
            <person name="Savage R."/>
            <person name="Osoegawa K."/>
            <person name="de Jong P."/>
            <person name="Lindberg D.R."/>
            <person name="Seaver E.C."/>
            <person name="Weisblat D.A."/>
            <person name="Putnam N.H."/>
            <person name="Grigoriev I.V."/>
            <person name="Rokhsar D.S."/>
        </authorList>
    </citation>
    <scope>NUCLEOTIDE SEQUENCE</scope>
    <source>
        <strain evidence="6">I ESC-2004</strain>
    </source>
</reference>
<organism evidence="4">
    <name type="scientific">Capitella teleta</name>
    <name type="common">Polychaete worm</name>
    <dbReference type="NCBI Taxonomy" id="283909"/>
    <lineage>
        <taxon>Eukaryota</taxon>
        <taxon>Metazoa</taxon>
        <taxon>Spiralia</taxon>
        <taxon>Lophotrochozoa</taxon>
        <taxon>Annelida</taxon>
        <taxon>Polychaeta</taxon>
        <taxon>Sedentaria</taxon>
        <taxon>Scolecida</taxon>
        <taxon>Capitellidae</taxon>
        <taxon>Capitella</taxon>
    </lineage>
</organism>
<evidence type="ECO:0000256" key="3">
    <source>
        <dbReference type="ARBA" id="ARBA00022737"/>
    </source>
</evidence>
<evidence type="ECO:0000313" key="6">
    <source>
        <dbReference type="Proteomes" id="UP000014760"/>
    </source>
</evidence>
<evidence type="ECO:0000313" key="5">
    <source>
        <dbReference type="EnsemblMetazoa" id="CapteP65802"/>
    </source>
</evidence>
<sequence>CPSNCACNETLLSVSCVNSRLAEIPANLPKFIKSLNLRQNRISVLPTNIFNGFQNLTFLYLNQNRITHIEEGAFTGMVSLVQLHIGDNLLSIETLETSVFEAELYMSKFTMSSSNVTETIFQNISTLKVLSLRDSRLTSIPTKTLNGLTQLRSLTFDNLNIGYVSEDMFESLYSLTKLSLINNNLRVINATSFPRYLLENITKLYLTNNPWDCSCELFWFMEWI</sequence>
<feature type="non-terminal residue" evidence="4">
    <location>
        <position position="224"/>
    </location>
</feature>
<dbReference type="PANTHER" id="PTHR24369">
    <property type="entry name" value="ANTIGEN BSP, PUTATIVE-RELATED"/>
    <property type="match status" value="1"/>
</dbReference>
<dbReference type="GO" id="GO:0005886">
    <property type="term" value="C:plasma membrane"/>
    <property type="evidence" value="ECO:0007669"/>
    <property type="project" value="TreeGrafter"/>
</dbReference>
<evidence type="ECO:0000256" key="2">
    <source>
        <dbReference type="ARBA" id="ARBA00022729"/>
    </source>
</evidence>
<dbReference type="InterPro" id="IPR001611">
    <property type="entry name" value="Leu-rich_rpt"/>
</dbReference>
<reference evidence="4 6" key="2">
    <citation type="journal article" date="2013" name="Nature">
        <title>Insights into bilaterian evolution from three spiralian genomes.</title>
        <authorList>
            <person name="Simakov O."/>
            <person name="Marletaz F."/>
            <person name="Cho S.J."/>
            <person name="Edsinger-Gonzales E."/>
            <person name="Havlak P."/>
            <person name="Hellsten U."/>
            <person name="Kuo D.H."/>
            <person name="Larsson T."/>
            <person name="Lv J."/>
            <person name="Arendt D."/>
            <person name="Savage R."/>
            <person name="Osoegawa K."/>
            <person name="de Jong P."/>
            <person name="Grimwood J."/>
            <person name="Chapman J.A."/>
            <person name="Shapiro H."/>
            <person name="Aerts A."/>
            <person name="Otillar R.P."/>
            <person name="Terry A.Y."/>
            <person name="Boore J.L."/>
            <person name="Grigoriev I.V."/>
            <person name="Lindberg D.R."/>
            <person name="Seaver E.C."/>
            <person name="Weisblat D.A."/>
            <person name="Putnam N.H."/>
            <person name="Rokhsar D.S."/>
        </authorList>
    </citation>
    <scope>NUCLEOTIDE SEQUENCE</scope>
    <source>
        <strain evidence="4 6">I ESC-2004</strain>
    </source>
</reference>
<dbReference type="InterPro" id="IPR003591">
    <property type="entry name" value="Leu-rich_rpt_typical-subtyp"/>
</dbReference>
<accession>R7TTX8</accession>
<evidence type="ECO:0000256" key="1">
    <source>
        <dbReference type="ARBA" id="ARBA00022614"/>
    </source>
</evidence>
<dbReference type="SUPFAM" id="SSF52058">
    <property type="entry name" value="L domain-like"/>
    <property type="match status" value="1"/>
</dbReference>
<proteinExistence type="predicted"/>
<dbReference type="OrthoDB" id="6156721at2759"/>
<keyword evidence="2" id="KW-0732">Signal</keyword>
<evidence type="ECO:0000313" key="4">
    <source>
        <dbReference type="EMBL" id="ELT94470.1"/>
    </source>
</evidence>
<dbReference type="HOGENOM" id="CLU_000288_18_10_1"/>
<dbReference type="InterPro" id="IPR050541">
    <property type="entry name" value="LRR_TM_domain-containing"/>
</dbReference>
<protein>
    <recommendedName>
        <fullName evidence="7">LRRNT domain-containing protein</fullName>
    </recommendedName>
</protein>
<dbReference type="PROSITE" id="PS51450">
    <property type="entry name" value="LRR"/>
    <property type="match status" value="1"/>
</dbReference>
<dbReference type="Pfam" id="PF13855">
    <property type="entry name" value="LRR_8"/>
    <property type="match status" value="1"/>
</dbReference>
<dbReference type="PANTHER" id="PTHR24369:SF210">
    <property type="entry name" value="CHAOPTIN-RELATED"/>
    <property type="match status" value="1"/>
</dbReference>
<dbReference type="EMBL" id="KB309412">
    <property type="protein sequence ID" value="ELT94470.1"/>
    <property type="molecule type" value="Genomic_DNA"/>
</dbReference>
<gene>
    <name evidence="4" type="ORF">CAPTEDRAFT_65802</name>
</gene>
<dbReference type="InterPro" id="IPR026906">
    <property type="entry name" value="LRR_5"/>
</dbReference>
<dbReference type="Gene3D" id="3.80.10.10">
    <property type="entry name" value="Ribonuclease Inhibitor"/>
    <property type="match status" value="2"/>
</dbReference>
<dbReference type="InterPro" id="IPR032675">
    <property type="entry name" value="LRR_dom_sf"/>
</dbReference>
<evidence type="ECO:0008006" key="7">
    <source>
        <dbReference type="Google" id="ProtNLM"/>
    </source>
</evidence>
<keyword evidence="6" id="KW-1185">Reference proteome</keyword>
<dbReference type="EnsemblMetazoa" id="CapteT65802">
    <property type="protein sequence ID" value="CapteP65802"/>
    <property type="gene ID" value="CapteG65802"/>
</dbReference>
<dbReference type="STRING" id="283909.R7TTX8"/>
<reference evidence="5" key="3">
    <citation type="submission" date="2015-06" db="UniProtKB">
        <authorList>
            <consortium name="EnsemblMetazoa"/>
        </authorList>
    </citation>
    <scope>IDENTIFICATION</scope>
</reference>
<feature type="non-terminal residue" evidence="4">
    <location>
        <position position="1"/>
    </location>
</feature>
<keyword evidence="3" id="KW-0677">Repeat</keyword>
<dbReference type="Pfam" id="PF13306">
    <property type="entry name" value="LRR_5"/>
    <property type="match status" value="1"/>
</dbReference>
<name>R7TTX8_CAPTE</name>
<keyword evidence="1" id="KW-0433">Leucine-rich repeat</keyword>
<dbReference type="AlphaFoldDB" id="R7TTX8"/>